<comment type="catalytic activity">
    <reaction evidence="9 10">
        <text>propanoyl-CoA + phosphate = propanoyl phosphate + CoA</text>
        <dbReference type="Rhea" id="RHEA:28046"/>
        <dbReference type="ChEBI" id="CHEBI:43474"/>
        <dbReference type="ChEBI" id="CHEBI:57287"/>
        <dbReference type="ChEBI" id="CHEBI:57392"/>
        <dbReference type="ChEBI" id="CHEBI:58933"/>
        <dbReference type="EC" id="2.3.1.222"/>
    </reaction>
</comment>
<accession>A0A1M7N164</accession>
<dbReference type="GeneID" id="57013661"/>
<keyword evidence="15" id="KW-1185">Reference proteome</keyword>
<keyword evidence="5 10" id="KW-0808">Transferase</keyword>
<dbReference type="UniPathway" id="UPA00621"/>
<dbReference type="PANTHER" id="PTHR39453:SF1">
    <property type="entry name" value="PHOSPHATE PROPANOYLTRANSFERASE"/>
    <property type="match status" value="1"/>
</dbReference>
<comment type="pathway">
    <text evidence="10">Polyol metabolism; 1,2-propanediol degradation.</text>
</comment>
<dbReference type="Proteomes" id="UP000199519">
    <property type="component" value="Unassembled WGS sequence"/>
</dbReference>
<dbReference type="RefSeq" id="WP_073159466.1">
    <property type="nucleotide sequence ID" value="NZ_FNBJ01000009.1"/>
</dbReference>
<evidence type="ECO:0000313" key="16">
    <source>
        <dbReference type="Proteomes" id="UP000295472"/>
    </source>
</evidence>
<dbReference type="Pfam" id="PF06130">
    <property type="entry name" value="PTAC"/>
    <property type="match status" value="1"/>
</dbReference>
<dbReference type="InterPro" id="IPR008300">
    <property type="entry name" value="PTAC"/>
</dbReference>
<dbReference type="EC" id="2.3.1.222" evidence="3 10"/>
<evidence type="ECO:0000256" key="3">
    <source>
        <dbReference type="ARBA" id="ARBA00012206"/>
    </source>
</evidence>
<dbReference type="Proteomes" id="UP000198612">
    <property type="component" value="Unassembled WGS sequence"/>
</dbReference>
<keyword evidence="8 10" id="KW-0012">Acyltransferase</keyword>
<proteinExistence type="inferred from homology"/>
<keyword evidence="6" id="KW-0479">Metal-binding</keyword>
<dbReference type="AlphaFoldDB" id="A0A1M7N164"/>
<evidence type="ECO:0000256" key="5">
    <source>
        <dbReference type="ARBA" id="ARBA00022679"/>
    </source>
</evidence>
<dbReference type="OrthoDB" id="9784365at2"/>
<dbReference type="EMBL" id="FOHG01000009">
    <property type="protein sequence ID" value="SES87621.1"/>
    <property type="molecule type" value="Genomic_DNA"/>
</dbReference>
<dbReference type="PANTHER" id="PTHR39453">
    <property type="entry name" value="PHOSPHATE PROPANOYLTRANSFERASE"/>
    <property type="match status" value="1"/>
</dbReference>
<dbReference type="GO" id="GO:0046872">
    <property type="term" value="F:metal ion binding"/>
    <property type="evidence" value="ECO:0007669"/>
    <property type="project" value="UniProtKB-KW"/>
</dbReference>
<sequence length="218" mass="24122">MEEQALRKEIKNLILKMREDNQKNLIPIEASGRHIHLSQADVEKLFGKGYQLTPRRELSQPGQFLAEEKLRLIGPKSVVENVAVLGPARESTQVELSQTDAVGLGVKAPLRLSGNTEDTASLFIASAQNVVKLEEGAIIAKRHIHMTPEDAAQLKVEDGEIVNVEALTSRPVIFKDVLVRVNENYKLNMHLDYDEANACLLQKGDCGKVIKTGKHAND</sequence>
<organism evidence="13 16">
    <name type="scientific">Halanaerobium congolense</name>
    <dbReference type="NCBI Taxonomy" id="54121"/>
    <lineage>
        <taxon>Bacteria</taxon>
        <taxon>Bacillati</taxon>
        <taxon>Bacillota</taxon>
        <taxon>Clostridia</taxon>
        <taxon>Halanaerobiales</taxon>
        <taxon>Halanaerobiaceae</taxon>
        <taxon>Halanaerobium</taxon>
    </lineage>
</organism>
<evidence type="ECO:0000256" key="6">
    <source>
        <dbReference type="ARBA" id="ARBA00022723"/>
    </source>
</evidence>
<evidence type="ECO:0000256" key="8">
    <source>
        <dbReference type="ARBA" id="ARBA00023315"/>
    </source>
</evidence>
<dbReference type="EMBL" id="SOEF01000035">
    <property type="protein sequence ID" value="TDX38433.1"/>
    <property type="molecule type" value="Genomic_DNA"/>
</dbReference>
<evidence type="ECO:0000256" key="7">
    <source>
        <dbReference type="ARBA" id="ARBA00022833"/>
    </source>
</evidence>
<gene>
    <name evidence="13" type="ORF">C7954_13514</name>
    <name evidence="11" type="ORF">SAMN04488598_10964</name>
    <name evidence="12" type="ORF">SAMN04515652_10963</name>
</gene>
<dbReference type="NCBIfam" id="NF011652">
    <property type="entry name" value="PRK15070.1"/>
    <property type="match status" value="1"/>
</dbReference>
<dbReference type="PIRSF" id="PIRSF010130">
    <property type="entry name" value="PduL"/>
    <property type="match status" value="1"/>
</dbReference>
<comment type="similarity">
    <text evidence="2 10">Belongs to the PduL family.</text>
</comment>
<dbReference type="EMBL" id="FNBJ01000009">
    <property type="protein sequence ID" value="SDF30128.1"/>
    <property type="molecule type" value="Genomic_DNA"/>
</dbReference>
<dbReference type="GO" id="GO:0016747">
    <property type="term" value="F:acyltransferase activity, transferring groups other than amino-acyl groups"/>
    <property type="evidence" value="ECO:0007669"/>
    <property type="project" value="InterPro"/>
</dbReference>
<comment type="cofactor">
    <cofactor evidence="1">
        <name>Zn(2+)</name>
        <dbReference type="ChEBI" id="CHEBI:29105"/>
    </cofactor>
</comment>
<comment type="function">
    <text evidence="10">Involved in 1,2-propanediol (1,2-PD) degradation by catalyzing the conversion of propanoyl-CoA to propanoyl-phosphate.</text>
</comment>
<protein>
    <recommendedName>
        <fullName evidence="4 10">Phosphate propanoyltransferase</fullName>
        <ecNumber evidence="3 10">2.3.1.222</ecNumber>
    </recommendedName>
</protein>
<dbReference type="GO" id="GO:0051144">
    <property type="term" value="P:1,2-propanediol catabolic process"/>
    <property type="evidence" value="ECO:0007669"/>
    <property type="project" value="UniProtKB-UniPathway"/>
</dbReference>
<reference evidence="13 16" key="2">
    <citation type="submission" date="2019-03" db="EMBL/GenBank/DDBJ databases">
        <title>Subsurface microbial communities from deep shales in Ohio and West Virginia, USA.</title>
        <authorList>
            <person name="Wrighton K."/>
        </authorList>
    </citation>
    <scope>NUCLEOTIDE SEQUENCE [LARGE SCALE GENOMIC DNA]</scope>
    <source>
        <strain evidence="13 16">DSMZ 11287</strain>
    </source>
</reference>
<evidence type="ECO:0000256" key="2">
    <source>
        <dbReference type="ARBA" id="ARBA00007342"/>
    </source>
</evidence>
<evidence type="ECO:0000256" key="9">
    <source>
        <dbReference type="ARBA" id="ARBA00047589"/>
    </source>
</evidence>
<reference evidence="14 15" key="1">
    <citation type="submission" date="2016-10" db="EMBL/GenBank/DDBJ databases">
        <authorList>
            <person name="Varghese N."/>
            <person name="Submissions S."/>
        </authorList>
    </citation>
    <scope>NUCLEOTIDE SEQUENCE [LARGE SCALE GENOMIC DNA]</scope>
    <source>
        <strain evidence="11 15">WG2</strain>
        <strain evidence="12 14">WG5</strain>
    </source>
</reference>
<evidence type="ECO:0000313" key="12">
    <source>
        <dbReference type="EMBL" id="SES87621.1"/>
    </source>
</evidence>
<evidence type="ECO:0000256" key="1">
    <source>
        <dbReference type="ARBA" id="ARBA00001947"/>
    </source>
</evidence>
<evidence type="ECO:0000256" key="4">
    <source>
        <dbReference type="ARBA" id="ARBA00020837"/>
    </source>
</evidence>
<evidence type="ECO:0000313" key="11">
    <source>
        <dbReference type="EMBL" id="SDF30128.1"/>
    </source>
</evidence>
<evidence type="ECO:0000313" key="14">
    <source>
        <dbReference type="Proteomes" id="UP000198612"/>
    </source>
</evidence>
<dbReference type="Proteomes" id="UP000295472">
    <property type="component" value="Unassembled WGS sequence"/>
</dbReference>
<evidence type="ECO:0000313" key="15">
    <source>
        <dbReference type="Proteomes" id="UP000199519"/>
    </source>
</evidence>
<name>A0A1M7N164_9FIRM</name>
<evidence type="ECO:0000313" key="13">
    <source>
        <dbReference type="EMBL" id="TDX38433.1"/>
    </source>
</evidence>
<evidence type="ECO:0000256" key="10">
    <source>
        <dbReference type="PIRNR" id="PIRNR010130"/>
    </source>
</evidence>
<keyword evidence="7" id="KW-0862">Zinc</keyword>